<evidence type="ECO:0000256" key="2">
    <source>
        <dbReference type="ARBA" id="ARBA00022963"/>
    </source>
</evidence>
<evidence type="ECO:0000256" key="4">
    <source>
        <dbReference type="PROSITE-ProRule" id="PRU01161"/>
    </source>
</evidence>
<dbReference type="GO" id="GO:0006631">
    <property type="term" value="P:fatty acid metabolic process"/>
    <property type="evidence" value="ECO:0007669"/>
    <property type="project" value="TreeGrafter"/>
</dbReference>
<dbReference type="GO" id="GO:0004620">
    <property type="term" value="F:phospholipase activity"/>
    <property type="evidence" value="ECO:0007669"/>
    <property type="project" value="TreeGrafter"/>
</dbReference>
<feature type="short sequence motif" description="DGA/G" evidence="4">
    <location>
        <begin position="217"/>
        <end position="219"/>
    </location>
</feature>
<feature type="domain" description="PNPLA" evidence="5">
    <location>
        <begin position="20"/>
        <end position="231"/>
    </location>
</feature>
<dbReference type="Proteomes" id="UP000193978">
    <property type="component" value="Chromosome"/>
</dbReference>
<dbReference type="InterPro" id="IPR002641">
    <property type="entry name" value="PNPLA_dom"/>
</dbReference>
<dbReference type="EMBL" id="CP019948">
    <property type="protein sequence ID" value="ARN82906.1"/>
    <property type="molecule type" value="Genomic_DNA"/>
</dbReference>
<evidence type="ECO:0000313" key="6">
    <source>
        <dbReference type="EMBL" id="ARN82906.1"/>
    </source>
</evidence>
<feature type="short sequence motif" description="GXGXXG" evidence="4">
    <location>
        <begin position="24"/>
        <end position="29"/>
    </location>
</feature>
<keyword evidence="2 4" id="KW-0442">Lipid degradation</keyword>
<dbReference type="GO" id="GO:0016020">
    <property type="term" value="C:membrane"/>
    <property type="evidence" value="ECO:0007669"/>
    <property type="project" value="TreeGrafter"/>
</dbReference>
<feature type="active site" description="Nucleophile" evidence="4">
    <location>
        <position position="65"/>
    </location>
</feature>
<dbReference type="PANTHER" id="PTHR24185:SF1">
    <property type="entry name" value="CALCIUM-INDEPENDENT PHOSPHOLIPASE A2-GAMMA"/>
    <property type="match status" value="1"/>
</dbReference>
<dbReference type="OrthoDB" id="9807112at2"/>
<dbReference type="InterPro" id="IPR016035">
    <property type="entry name" value="Acyl_Trfase/lysoPLipase"/>
</dbReference>
<dbReference type="Pfam" id="PF01734">
    <property type="entry name" value="Patatin"/>
    <property type="match status" value="1"/>
</dbReference>
<dbReference type="Gene3D" id="3.40.1090.10">
    <property type="entry name" value="Cytosolic phospholipase A2 catalytic domain"/>
    <property type="match status" value="1"/>
</dbReference>
<gene>
    <name evidence="6" type="ORF">B1812_19535</name>
</gene>
<evidence type="ECO:0000259" key="5">
    <source>
        <dbReference type="PROSITE" id="PS51635"/>
    </source>
</evidence>
<dbReference type="KEGG" id="mbry:B1812_19535"/>
<evidence type="ECO:0000256" key="3">
    <source>
        <dbReference type="ARBA" id="ARBA00023098"/>
    </source>
</evidence>
<feature type="short sequence motif" description="GXSXG" evidence="4">
    <location>
        <begin position="63"/>
        <end position="67"/>
    </location>
</feature>
<dbReference type="STRING" id="655015.B1812_19535"/>
<evidence type="ECO:0000256" key="1">
    <source>
        <dbReference type="ARBA" id="ARBA00022801"/>
    </source>
</evidence>
<dbReference type="SUPFAM" id="SSF52151">
    <property type="entry name" value="FabD/lysophospholipase-like"/>
    <property type="match status" value="1"/>
</dbReference>
<keyword evidence="3 4" id="KW-0443">Lipid metabolism</keyword>
<evidence type="ECO:0000313" key="7">
    <source>
        <dbReference type="Proteomes" id="UP000193978"/>
    </source>
</evidence>
<organism evidence="6 7">
    <name type="scientific">Methylocystis bryophila</name>
    <dbReference type="NCBI Taxonomy" id="655015"/>
    <lineage>
        <taxon>Bacteria</taxon>
        <taxon>Pseudomonadati</taxon>
        <taxon>Pseudomonadota</taxon>
        <taxon>Alphaproteobacteria</taxon>
        <taxon>Hyphomicrobiales</taxon>
        <taxon>Methylocystaceae</taxon>
        <taxon>Methylocystis</taxon>
    </lineage>
</organism>
<accession>A0A1W6MZE7</accession>
<proteinExistence type="predicted"/>
<keyword evidence="7" id="KW-1185">Reference proteome</keyword>
<dbReference type="AlphaFoldDB" id="A0A1W6MZE7"/>
<dbReference type="RefSeq" id="WP_085773047.1">
    <property type="nucleotide sequence ID" value="NZ_AP027149.1"/>
</dbReference>
<sequence>MASPTREHHFDPARGPKRILSLDGGGIRGVLTLEFLEAIEAKLRARYKNDGLLLCDYFDLIGGTSTGSIIAAGLACGMTVAELKTLYHGIGAGVFKPSGSFVSRLFNRFTKSKLEGIFSPKFPAEPLQEALNAQLGADTTLSSDRVKTGLMIMTKRIDTGSPWPLTNCPGARYAAQDGALKLTQVVRASTAAPTYFEPEEIKISSHDGSVVEGVFVDGGVSPFNDPALQLLMLAALQGHGFKWRTGKDELLLISIGTGTYKEPFSPQKFAAGQGLSALKSLMDDSARENHGLLQWLTHCVTPWTIDRAVGDMKLDSQSGPQLATYARYDALLDTKWLKSELDIDAAPEKLAQISQMDNPANMDELAAIGRKAAQRQVSDGHFPSAFDIPTV</sequence>
<name>A0A1W6MZE7_9HYPH</name>
<dbReference type="GO" id="GO:0016042">
    <property type="term" value="P:lipid catabolic process"/>
    <property type="evidence" value="ECO:0007669"/>
    <property type="project" value="UniProtKB-UniRule"/>
</dbReference>
<feature type="active site" description="Proton acceptor" evidence="4">
    <location>
        <position position="217"/>
    </location>
</feature>
<dbReference type="PANTHER" id="PTHR24185">
    <property type="entry name" value="CALCIUM-INDEPENDENT PHOSPHOLIPASE A2-GAMMA"/>
    <property type="match status" value="1"/>
</dbReference>
<reference evidence="6 7" key="1">
    <citation type="submission" date="2017-02" db="EMBL/GenBank/DDBJ databases">
        <authorList>
            <person name="Peterson S.W."/>
        </authorList>
    </citation>
    <scope>NUCLEOTIDE SEQUENCE [LARGE SCALE GENOMIC DNA]</scope>
    <source>
        <strain evidence="6 7">S285</strain>
    </source>
</reference>
<dbReference type="PROSITE" id="PS51635">
    <property type="entry name" value="PNPLA"/>
    <property type="match status" value="1"/>
</dbReference>
<keyword evidence="1 4" id="KW-0378">Hydrolase</keyword>
<protein>
    <recommendedName>
        <fullName evidence="5">PNPLA domain-containing protein</fullName>
    </recommendedName>
</protein>